<dbReference type="GO" id="GO:0003735">
    <property type="term" value="F:structural constituent of ribosome"/>
    <property type="evidence" value="ECO:0007669"/>
    <property type="project" value="InterPro"/>
</dbReference>
<evidence type="ECO:0000313" key="8">
    <source>
        <dbReference type="EMBL" id="OGY21908.1"/>
    </source>
</evidence>
<dbReference type="NCBIfam" id="TIGR00060">
    <property type="entry name" value="L18_bact"/>
    <property type="match status" value="1"/>
</dbReference>
<sequence>MDIKARERRKLSIRKKAVGTKNRPRLNVFRSSKHIYAALVDDTAGRTIISVRETDLKKAAATKTDKAFLVGRLIGEKALKKGFKKVVFDRAGYLYHGRVKKLAEGAREAGLDF</sequence>
<dbReference type="Pfam" id="PF00861">
    <property type="entry name" value="Ribosomal_L18p"/>
    <property type="match status" value="1"/>
</dbReference>
<keyword evidence="5 7" id="KW-0687">Ribonucleoprotein</keyword>
<dbReference type="AlphaFoldDB" id="A0A1G1W2J8"/>
<evidence type="ECO:0000256" key="1">
    <source>
        <dbReference type="ARBA" id="ARBA00007116"/>
    </source>
</evidence>
<evidence type="ECO:0000313" key="9">
    <source>
        <dbReference type="Proteomes" id="UP000176299"/>
    </source>
</evidence>
<dbReference type="Gene3D" id="3.30.420.100">
    <property type="match status" value="1"/>
</dbReference>
<keyword evidence="2 7" id="KW-0699">rRNA-binding</keyword>
<dbReference type="CDD" id="cd00432">
    <property type="entry name" value="Ribosomal_L18_L5e"/>
    <property type="match status" value="1"/>
</dbReference>
<comment type="caution">
    <text evidence="8">The sequence shown here is derived from an EMBL/GenBank/DDBJ whole genome shotgun (WGS) entry which is preliminary data.</text>
</comment>
<evidence type="ECO:0000256" key="4">
    <source>
        <dbReference type="ARBA" id="ARBA00022980"/>
    </source>
</evidence>
<dbReference type="InterPro" id="IPR004389">
    <property type="entry name" value="Ribosomal_uL18_bac-type"/>
</dbReference>
<evidence type="ECO:0000256" key="2">
    <source>
        <dbReference type="ARBA" id="ARBA00022730"/>
    </source>
</evidence>
<dbReference type="FunFam" id="3.30.420.100:FF:000001">
    <property type="entry name" value="50S ribosomal protein L18"/>
    <property type="match status" value="1"/>
</dbReference>
<dbReference type="HAMAP" id="MF_01337_B">
    <property type="entry name" value="Ribosomal_uL18_B"/>
    <property type="match status" value="1"/>
</dbReference>
<evidence type="ECO:0000256" key="6">
    <source>
        <dbReference type="ARBA" id="ARBA00035197"/>
    </source>
</evidence>
<dbReference type="STRING" id="1802591.A2113_01120"/>
<evidence type="ECO:0000256" key="5">
    <source>
        <dbReference type="ARBA" id="ARBA00023274"/>
    </source>
</evidence>
<dbReference type="Proteomes" id="UP000176299">
    <property type="component" value="Unassembled WGS sequence"/>
</dbReference>
<dbReference type="InterPro" id="IPR057268">
    <property type="entry name" value="Ribosomal_L18"/>
</dbReference>
<dbReference type="GO" id="GO:0022625">
    <property type="term" value="C:cytosolic large ribosomal subunit"/>
    <property type="evidence" value="ECO:0007669"/>
    <property type="project" value="TreeGrafter"/>
</dbReference>
<evidence type="ECO:0000256" key="7">
    <source>
        <dbReference type="HAMAP-Rule" id="MF_01337"/>
    </source>
</evidence>
<organism evidence="8 9">
    <name type="scientific">Candidatus Woykebacteria bacterium GWA1_44_8</name>
    <dbReference type="NCBI Taxonomy" id="1802591"/>
    <lineage>
        <taxon>Bacteria</taxon>
        <taxon>Candidatus Woykeibacteriota</taxon>
    </lineage>
</organism>
<accession>A0A1G1W2J8</accession>
<reference evidence="8 9" key="1">
    <citation type="journal article" date="2016" name="Nat. Commun.">
        <title>Thousands of microbial genomes shed light on interconnected biogeochemical processes in an aquifer system.</title>
        <authorList>
            <person name="Anantharaman K."/>
            <person name="Brown C.T."/>
            <person name="Hug L.A."/>
            <person name="Sharon I."/>
            <person name="Castelle C.J."/>
            <person name="Probst A.J."/>
            <person name="Thomas B.C."/>
            <person name="Singh A."/>
            <person name="Wilkins M.J."/>
            <person name="Karaoz U."/>
            <person name="Brodie E.L."/>
            <person name="Williams K.H."/>
            <person name="Hubbard S.S."/>
            <person name="Banfield J.F."/>
        </authorList>
    </citation>
    <scope>NUCLEOTIDE SEQUENCE [LARGE SCALE GENOMIC DNA]</scope>
</reference>
<comment type="subunit">
    <text evidence="7">Part of the 50S ribosomal subunit; part of the 5S rRNA/L5/L18/L25 subcomplex. Contacts the 5S and 23S rRNAs.</text>
</comment>
<protein>
    <recommendedName>
        <fullName evidence="6 7">Large ribosomal subunit protein uL18</fullName>
    </recommendedName>
</protein>
<name>A0A1G1W2J8_9BACT</name>
<dbReference type="GO" id="GO:0006412">
    <property type="term" value="P:translation"/>
    <property type="evidence" value="ECO:0007669"/>
    <property type="project" value="UniProtKB-UniRule"/>
</dbReference>
<keyword evidence="4 7" id="KW-0689">Ribosomal protein</keyword>
<gene>
    <name evidence="7" type="primary">rplR</name>
    <name evidence="8" type="ORF">A2113_01120</name>
</gene>
<dbReference type="PANTHER" id="PTHR12899">
    <property type="entry name" value="39S RIBOSOMAL PROTEIN L18, MITOCHONDRIAL"/>
    <property type="match status" value="1"/>
</dbReference>
<comment type="similarity">
    <text evidence="1 7">Belongs to the universal ribosomal protein uL18 family.</text>
</comment>
<evidence type="ECO:0000256" key="3">
    <source>
        <dbReference type="ARBA" id="ARBA00022884"/>
    </source>
</evidence>
<dbReference type="PANTHER" id="PTHR12899:SF3">
    <property type="entry name" value="LARGE RIBOSOMAL SUBUNIT PROTEIN UL18M"/>
    <property type="match status" value="1"/>
</dbReference>
<dbReference type="GO" id="GO:0008097">
    <property type="term" value="F:5S rRNA binding"/>
    <property type="evidence" value="ECO:0007669"/>
    <property type="project" value="TreeGrafter"/>
</dbReference>
<comment type="function">
    <text evidence="7">This is one of the proteins that bind and probably mediate the attachment of the 5S RNA into the large ribosomal subunit, where it forms part of the central protuberance.</text>
</comment>
<dbReference type="SUPFAM" id="SSF53137">
    <property type="entry name" value="Translational machinery components"/>
    <property type="match status" value="1"/>
</dbReference>
<dbReference type="EMBL" id="MHCN01000010">
    <property type="protein sequence ID" value="OGY21908.1"/>
    <property type="molecule type" value="Genomic_DNA"/>
</dbReference>
<keyword evidence="3 7" id="KW-0694">RNA-binding</keyword>
<dbReference type="InterPro" id="IPR005484">
    <property type="entry name" value="Ribosomal_uL18_bac/plant/anim"/>
</dbReference>
<proteinExistence type="inferred from homology"/>